<dbReference type="SUPFAM" id="SSF51905">
    <property type="entry name" value="FAD/NAD(P)-binding domain"/>
    <property type="match status" value="1"/>
</dbReference>
<evidence type="ECO:0000313" key="2">
    <source>
        <dbReference type="EMBL" id="MBB4763094.1"/>
    </source>
</evidence>
<evidence type="ECO:0000313" key="3">
    <source>
        <dbReference type="Proteomes" id="UP000578112"/>
    </source>
</evidence>
<accession>A0A7W7HYF5</accession>
<dbReference type="EMBL" id="JACHNH010000001">
    <property type="protein sequence ID" value="MBB4763094.1"/>
    <property type="molecule type" value="Genomic_DNA"/>
</dbReference>
<feature type="domain" description="FAD-binding" evidence="1">
    <location>
        <begin position="23"/>
        <end position="85"/>
    </location>
</feature>
<evidence type="ECO:0000259" key="1">
    <source>
        <dbReference type="Pfam" id="PF01494"/>
    </source>
</evidence>
<gene>
    <name evidence="2" type="ORF">BJ971_003650</name>
</gene>
<dbReference type="RefSeq" id="WP_311772769.1">
    <property type="nucleotide sequence ID" value="NZ_JACHNH010000001.1"/>
</dbReference>
<name>A0A7W7HYF5_9ACTN</name>
<sequence>MVPQLLDHMRDNASGFHFDARIQVIMEHWTRGRVALVGDAGYAVSLTTGQGASMAMVGAYVLAGEIAASGTDLAAGITRYEDELREYVLRNQAAARNLNDQNRSDDAQPGPGDFTDFGTMVQDLSLKDYPPPVRLACAGARNRTWSAQR</sequence>
<dbReference type="InterPro" id="IPR051704">
    <property type="entry name" value="FAD_aromatic-hydroxylase"/>
</dbReference>
<dbReference type="Gene3D" id="3.50.50.60">
    <property type="entry name" value="FAD/NAD(P)-binding domain"/>
    <property type="match status" value="1"/>
</dbReference>
<dbReference type="GO" id="GO:0071949">
    <property type="term" value="F:FAD binding"/>
    <property type="evidence" value="ECO:0007669"/>
    <property type="project" value="InterPro"/>
</dbReference>
<dbReference type="InterPro" id="IPR036188">
    <property type="entry name" value="FAD/NAD-bd_sf"/>
</dbReference>
<dbReference type="PANTHER" id="PTHR46865">
    <property type="entry name" value="OXIDOREDUCTASE-RELATED"/>
    <property type="match status" value="1"/>
</dbReference>
<dbReference type="InterPro" id="IPR002938">
    <property type="entry name" value="FAD-bd"/>
</dbReference>
<dbReference type="AlphaFoldDB" id="A0A7W7HYF5"/>
<organism evidence="2 3">
    <name type="scientific">Actinoplanes digitatis</name>
    <dbReference type="NCBI Taxonomy" id="1868"/>
    <lineage>
        <taxon>Bacteria</taxon>
        <taxon>Bacillati</taxon>
        <taxon>Actinomycetota</taxon>
        <taxon>Actinomycetes</taxon>
        <taxon>Micromonosporales</taxon>
        <taxon>Micromonosporaceae</taxon>
        <taxon>Actinoplanes</taxon>
    </lineage>
</organism>
<dbReference type="Pfam" id="PF01494">
    <property type="entry name" value="FAD_binding_3"/>
    <property type="match status" value="1"/>
</dbReference>
<proteinExistence type="predicted"/>
<keyword evidence="3" id="KW-1185">Reference proteome</keyword>
<dbReference type="Proteomes" id="UP000578112">
    <property type="component" value="Unassembled WGS sequence"/>
</dbReference>
<reference evidence="2 3" key="1">
    <citation type="submission" date="2020-08" db="EMBL/GenBank/DDBJ databases">
        <title>Sequencing the genomes of 1000 actinobacteria strains.</title>
        <authorList>
            <person name="Klenk H.-P."/>
        </authorList>
    </citation>
    <scope>NUCLEOTIDE SEQUENCE [LARGE SCALE GENOMIC DNA]</scope>
    <source>
        <strain evidence="2 3">DSM 43149</strain>
    </source>
</reference>
<protein>
    <submittedName>
        <fullName evidence="2">2-polyprenyl-6-methoxyphenol hydroxylase-like FAD-dependent oxidoreductase</fullName>
    </submittedName>
</protein>
<dbReference type="PANTHER" id="PTHR46865:SF2">
    <property type="entry name" value="MONOOXYGENASE"/>
    <property type="match status" value="1"/>
</dbReference>
<comment type="caution">
    <text evidence="2">The sequence shown here is derived from an EMBL/GenBank/DDBJ whole genome shotgun (WGS) entry which is preliminary data.</text>
</comment>